<feature type="domain" description="Butirosin biosynthesis protein H N-terminal" evidence="2">
    <location>
        <begin position="235"/>
        <end position="374"/>
    </location>
</feature>
<name>A0A5J6L7K4_9MICO</name>
<organism evidence="3 4">
    <name type="scientific">Microbacterium lushaniae</name>
    <dbReference type="NCBI Taxonomy" id="2614639"/>
    <lineage>
        <taxon>Bacteria</taxon>
        <taxon>Bacillati</taxon>
        <taxon>Actinomycetota</taxon>
        <taxon>Actinomycetes</taxon>
        <taxon>Micrococcales</taxon>
        <taxon>Microbacteriaceae</taxon>
        <taxon>Microbacterium</taxon>
    </lineage>
</organism>
<proteinExistence type="predicted"/>
<evidence type="ECO:0000256" key="1">
    <source>
        <dbReference type="SAM" id="MobiDB-lite"/>
    </source>
</evidence>
<dbReference type="EMBL" id="CP044232">
    <property type="protein sequence ID" value="QEW04302.1"/>
    <property type="molecule type" value="Genomic_DNA"/>
</dbReference>
<sequence>MDFRRRHPCRCRSRRIHSCSGVSCFGPLGHDRLRAIERDAGCADLRPHGPRPRRRCGTRRSLGLLPSGESFHGRHLPGRGVARRPAMTSDARGSGTTEAPPAEPHPRKVARSAPTVDRPSCVQYTVAQAHPTPNLLTGSPRGSAMRRQRGLREPRDGAGLVVDTERLHGLKRGRGSRGQPGNLVMTGQKQLKARIRERMARTGERYASARAKFVTDSAVEADHGWALRGGTDPDASSLAKVLAHRGVVGVDGPLSEALLFGIAGGIGAGYILWEFQEHNEIHLVLGFGHSWNHLERRAVPALSRLGVEADFTRTGGEKAASALLSRELAAGNPSIVWPDRYRIGYWNLPAHLDGHGGHPAVAYAEADGRVHLDDRNLRPLTVQRHVLDDARSRVGSYKHAMLVVRARDVVLTEDRVESAVLEGLSVVIDHLSSASTSFSLPAWQKWSKLIVDDRAKKGWPTVFSGGTDLLNGLAGTWDAIAPVNASGGHLRGLFGDFLAEAGQLLRRPQIEQEASRWREIGDMWQDLADTALPQGDALFDDVRELTAGVAESLARGDDGSEQRSDAALRRWKLFEANRDLPDYDSAATFEAMSVRLAEIFRAEAAGIARLRELTTSSR</sequence>
<feature type="region of interest" description="Disordered" evidence="1">
    <location>
        <begin position="48"/>
        <end position="158"/>
    </location>
</feature>
<dbReference type="KEGG" id="mlz:F6J85_15195"/>
<evidence type="ECO:0000259" key="2">
    <source>
        <dbReference type="Pfam" id="PF14399"/>
    </source>
</evidence>
<evidence type="ECO:0000313" key="4">
    <source>
        <dbReference type="Proteomes" id="UP000325516"/>
    </source>
</evidence>
<dbReference type="Proteomes" id="UP000325516">
    <property type="component" value="Chromosome"/>
</dbReference>
<dbReference type="InterPro" id="IPR026935">
    <property type="entry name" value="BtrH_N"/>
</dbReference>
<keyword evidence="4" id="KW-1185">Reference proteome</keyword>
<accession>A0A5J6L7K4</accession>
<reference evidence="4" key="1">
    <citation type="submission" date="2019-09" db="EMBL/GenBank/DDBJ databases">
        <title>Mumia zhuanghuii sp. nov. isolated from the intestinal contents of plateau pika (Ochotona curzoniae) in the Qinghai-Tibet plateau of China.</title>
        <authorList>
            <person name="Tian Z."/>
        </authorList>
    </citation>
    <scope>NUCLEOTIDE SEQUENCE [LARGE SCALE GENOMIC DNA]</scope>
    <source>
        <strain evidence="4">L-031</strain>
    </source>
</reference>
<protein>
    <submittedName>
        <fullName evidence="3">DUF4872 domain-containing protein</fullName>
    </submittedName>
</protein>
<gene>
    <name evidence="3" type="ORF">F6J85_15195</name>
</gene>
<dbReference type="Pfam" id="PF14399">
    <property type="entry name" value="BtrH_N"/>
    <property type="match status" value="1"/>
</dbReference>
<dbReference type="AlphaFoldDB" id="A0A5J6L7K4"/>
<feature type="compositionally biased region" description="Basic residues" evidence="1">
    <location>
        <begin position="48"/>
        <end position="58"/>
    </location>
</feature>
<evidence type="ECO:0000313" key="3">
    <source>
        <dbReference type="EMBL" id="QEW04302.1"/>
    </source>
</evidence>